<keyword evidence="4" id="KW-1185">Reference proteome</keyword>
<dbReference type="PANTHER" id="PTHR46268:SF6">
    <property type="entry name" value="UNIVERSAL STRESS PROTEIN UP12"/>
    <property type="match status" value="1"/>
</dbReference>
<accession>O67136</accession>
<dbReference type="STRING" id="224324.aq_1024"/>
<dbReference type="AlphaFoldDB" id="O67136"/>
<proteinExistence type="inferred from homology"/>
<evidence type="ECO:0000313" key="3">
    <source>
        <dbReference type="EMBL" id="AAC07103.1"/>
    </source>
</evidence>
<dbReference type="KEGG" id="aae:aq_1024"/>
<feature type="domain" description="UspA" evidence="2">
    <location>
        <begin position="3"/>
        <end position="151"/>
    </location>
</feature>
<dbReference type="SUPFAM" id="SSF52402">
    <property type="entry name" value="Adenine nucleotide alpha hydrolases-like"/>
    <property type="match status" value="2"/>
</dbReference>
<dbReference type="PANTHER" id="PTHR46268">
    <property type="entry name" value="STRESS RESPONSE PROTEIN NHAX"/>
    <property type="match status" value="1"/>
</dbReference>
<comment type="similarity">
    <text evidence="1">Belongs to the universal stress protein A family.</text>
</comment>
<dbReference type="Gene3D" id="3.40.50.12370">
    <property type="match status" value="1"/>
</dbReference>
<dbReference type="RefSeq" id="WP_010880637.1">
    <property type="nucleotide sequence ID" value="NC_000918.1"/>
</dbReference>
<evidence type="ECO:0000256" key="1">
    <source>
        <dbReference type="ARBA" id="ARBA00008791"/>
    </source>
</evidence>
<protein>
    <recommendedName>
        <fullName evidence="2">UspA domain-containing protein</fullName>
    </recommendedName>
</protein>
<dbReference type="PIR" id="E70388">
    <property type="entry name" value="E70388"/>
</dbReference>
<dbReference type="EMBL" id="AE000657">
    <property type="protein sequence ID" value="AAC07103.1"/>
    <property type="molecule type" value="Genomic_DNA"/>
</dbReference>
<organism evidence="3 4">
    <name type="scientific">Aquifex aeolicus (strain VF5)</name>
    <dbReference type="NCBI Taxonomy" id="224324"/>
    <lineage>
        <taxon>Bacteria</taxon>
        <taxon>Pseudomonadati</taxon>
        <taxon>Aquificota</taxon>
        <taxon>Aquificia</taxon>
        <taxon>Aquificales</taxon>
        <taxon>Aquificaceae</taxon>
        <taxon>Aquifex</taxon>
    </lineage>
</organism>
<dbReference type="InterPro" id="IPR006016">
    <property type="entry name" value="UspA"/>
</dbReference>
<dbReference type="CDD" id="cd00293">
    <property type="entry name" value="USP-like"/>
    <property type="match status" value="2"/>
</dbReference>
<evidence type="ECO:0000259" key="2">
    <source>
        <dbReference type="Pfam" id="PF00582"/>
    </source>
</evidence>
<reference evidence="3 4" key="1">
    <citation type="journal article" date="1998" name="Nature">
        <title>The complete genome of the hyperthermophilic bacterium Aquifex aeolicus.</title>
        <authorList>
            <person name="Deckert G."/>
            <person name="Warren P.V."/>
            <person name="Gaasterland T."/>
            <person name="Young W.G."/>
            <person name="Lenox A.L."/>
            <person name="Graham D.E."/>
            <person name="Overbeek R."/>
            <person name="Snead M.A."/>
            <person name="Keller M."/>
            <person name="Aujay M."/>
            <person name="Huber R."/>
            <person name="Feldman R.A."/>
            <person name="Short J.M."/>
            <person name="Olson G.J."/>
            <person name="Swanson R.V."/>
        </authorList>
    </citation>
    <scope>NUCLEOTIDE SEQUENCE [LARGE SCALE GENOMIC DNA]</scope>
    <source>
        <strain evidence="3 4">VF5</strain>
    </source>
</reference>
<dbReference type="HOGENOM" id="CLU_049301_5_1_0"/>
<sequence>MTFNRIIVGIDGSPASLIATRHAFKIGKHFDIPVIGMYVIDERLMDESFLLDLSSILGFTFYPGISARVKEFLEEQGDLILKTFAEEGRKEGVKVSIVQVQGIPWQEIVKEADKEDLILIGKKGKKLIKGVLVSSNAENVARNAPCPVFMFPEEDREIKKVCVAYDGKENSKRALEISRALKEPYGYEIYVLSVVENLEEAKKREEEVKEVLGEEHHFYGIKGIPEEVIVSFCREKEMDALFMGAYGKGPVREFFLGSVTTYVMHNLDLPLLLVRQPNEEG</sequence>
<name>O67136_AQUAE</name>
<dbReference type="OrthoDB" id="11417at2"/>
<dbReference type="PRINTS" id="PR01438">
    <property type="entry name" value="UNVRSLSTRESS"/>
</dbReference>
<dbReference type="Pfam" id="PF00582">
    <property type="entry name" value="Usp"/>
    <property type="match status" value="2"/>
</dbReference>
<feature type="domain" description="UspA" evidence="2">
    <location>
        <begin position="204"/>
        <end position="275"/>
    </location>
</feature>
<dbReference type="Proteomes" id="UP000000798">
    <property type="component" value="Chromosome"/>
</dbReference>
<gene>
    <name evidence="3" type="ordered locus">aq_1024</name>
</gene>
<dbReference type="EnsemblBacteria" id="AAC07103">
    <property type="protein sequence ID" value="AAC07103"/>
    <property type="gene ID" value="aq_1024"/>
</dbReference>
<dbReference type="InParanoid" id="O67136"/>
<evidence type="ECO:0000313" key="4">
    <source>
        <dbReference type="Proteomes" id="UP000000798"/>
    </source>
</evidence>
<dbReference type="eggNOG" id="COG0589">
    <property type="taxonomic scope" value="Bacteria"/>
</dbReference>
<dbReference type="InterPro" id="IPR006015">
    <property type="entry name" value="Universal_stress_UspA"/>
</dbReference>